<sequence length="995" mass="110041">MSPPTCWDVAYYLSNVDSIMVNGPSLIYEAKCPVIPYLLPDGSLDPSTKTQFELSAGGSIVETFAVAPSNGISIVDNHFGVAKMPYWTSGNKRPLVKAKLPQVKWTPGDEPHFSNVCSGLLVLSLSPVLVVAHGGAHFARLTRRLYKHGARDLFTFIIGVIRTVRYDKGGSRSTARDCARDYKPARPVINRSTGHSHPEAAGYRHAEVTNIRDHLSRYGYPRSKQYDPSVGGSKRDEGVNGHRHVLGTNDLAGPLRYSVEIPSDVFVTLIDQDYYFESLNQFAGRPIVIYTMLVDGVSGFGHDSDWYFESPQVVCERVTGGKTYRQCVFDYGKDQVAIRHDTFVPRVTIYDVHAVPDALRKKQIVFLTPAVTLLGKIETIQWLALSLNGIPLGIEELTKLGNVVQHGNFIAGKFVTPRGVEVCIKRVSDVSGSSSVSIGESQYNALKFVGKDGGGDKTWNTSACQRYINNLIEGKMAYDKIVMLAEYFDAPIADPFGPNIVILPSQPGVIEDTRHKGEKAMEPIVDQPGGVIAGNDAAVDNYVEERMLPNVNTTVPPGKYASYASEFVRQVVRNPGRAAVASLESVIEEQNGPLQKARAKKEKHHVPETNPIVRGSLKSEVVAAPAPARCISTVATSHTQRTGMFDRGFKKVIPRTKGENRWVVGFAPKATANVIRNLADEAVRKETLIAETDFSKMDETISRWLRVEIFEASIRRAYVNTNWQEELEEVLSADTDRDCRLGKQRWVEGGSKNYSGSGFTTTINTLVNMFVKYCICRENGLSVATSYEGIGPCYGDDGLMTCPVKVSPGTSGAAEFSALVVRVGSDLGLKLKVELQDPHEELFFLGRLYPHVLESLVSMARPSRTLPRVCVCVGPAVLKRADRLRGYWTTEYHVPVVSEYLQACSRVYKIDLTVAVDRAKDRNLWYRSQEGTVPALPTDREMLNASVCKDLDITPSELQQVVAKLKAVKTLSDLENIKLHIKSEMKLDESKFYRC</sequence>
<dbReference type="Pfam" id="PF19222">
    <property type="entry name" value="Noda_Vmethyltr"/>
    <property type="match status" value="1"/>
</dbReference>
<accession>A0A1L3KGH3</accession>
<feature type="domain" description="Nodavirus methyltransferase" evidence="7">
    <location>
        <begin position="190"/>
        <end position="339"/>
    </location>
</feature>
<evidence type="ECO:0000256" key="1">
    <source>
        <dbReference type="ARBA" id="ARBA00007751"/>
    </source>
</evidence>
<dbReference type="GO" id="GO:0006351">
    <property type="term" value="P:DNA-templated transcription"/>
    <property type="evidence" value="ECO:0007669"/>
    <property type="project" value="InterPro"/>
</dbReference>
<evidence type="ECO:0000256" key="4">
    <source>
        <dbReference type="ARBA" id="ARBA00022953"/>
    </source>
</evidence>
<keyword evidence="3" id="KW-0548">Nucleotidyltransferase</keyword>
<dbReference type="Pfam" id="PF00680">
    <property type="entry name" value="RdRP_1"/>
    <property type="match status" value="1"/>
</dbReference>
<keyword evidence="4" id="KW-0693">Viral RNA replication</keyword>
<evidence type="ECO:0000259" key="6">
    <source>
        <dbReference type="Pfam" id="PF00680"/>
    </source>
</evidence>
<evidence type="ECO:0000313" key="8">
    <source>
        <dbReference type="EMBL" id="APG76507.1"/>
    </source>
</evidence>
<organism evidence="8">
    <name type="scientific">Hubei noda-like virus 19</name>
    <dbReference type="NCBI Taxonomy" id="1922974"/>
    <lineage>
        <taxon>Viruses</taxon>
        <taxon>Riboviria</taxon>
    </lineage>
</organism>
<evidence type="ECO:0000256" key="3">
    <source>
        <dbReference type="ARBA" id="ARBA00022695"/>
    </source>
</evidence>
<dbReference type="InterPro" id="IPR043502">
    <property type="entry name" value="DNA/RNA_pol_sf"/>
</dbReference>
<protein>
    <recommendedName>
        <fullName evidence="5">RNA replicase</fullName>
    </recommendedName>
</protein>
<evidence type="ECO:0000259" key="7">
    <source>
        <dbReference type="Pfam" id="PF19222"/>
    </source>
</evidence>
<dbReference type="InterPro" id="IPR043647">
    <property type="entry name" value="Noda_Vmethyltr_dom"/>
</dbReference>
<proteinExistence type="inferred from homology"/>
<keyword evidence="2" id="KW-0808">Transferase</keyword>
<evidence type="ECO:0000256" key="2">
    <source>
        <dbReference type="ARBA" id="ARBA00022679"/>
    </source>
</evidence>
<feature type="domain" description="RNA-directed RNA polymerase C-terminal" evidence="6">
    <location>
        <begin position="596"/>
        <end position="848"/>
    </location>
</feature>
<name>A0A1L3KGH3_9VIRU</name>
<evidence type="ECO:0000256" key="5">
    <source>
        <dbReference type="ARBA" id="ARBA00032757"/>
    </source>
</evidence>
<dbReference type="InterPro" id="IPR001205">
    <property type="entry name" value="RNA-dir_pol_C"/>
</dbReference>
<dbReference type="GO" id="GO:0003723">
    <property type="term" value="F:RNA binding"/>
    <property type="evidence" value="ECO:0007669"/>
    <property type="project" value="InterPro"/>
</dbReference>
<dbReference type="EMBL" id="KX883216">
    <property type="protein sequence ID" value="APG76507.1"/>
    <property type="molecule type" value="Genomic_RNA"/>
</dbReference>
<dbReference type="SUPFAM" id="SSF56672">
    <property type="entry name" value="DNA/RNA polymerases"/>
    <property type="match status" value="1"/>
</dbReference>
<reference evidence="8" key="1">
    <citation type="journal article" date="2016" name="Nature">
        <title>Redefining the invertebrate RNA virosphere.</title>
        <authorList>
            <person name="Shi M."/>
            <person name="Lin X.D."/>
            <person name="Tian J.H."/>
            <person name="Chen L.J."/>
            <person name="Chen X."/>
            <person name="Li C.X."/>
            <person name="Qin X.C."/>
            <person name="Li J."/>
            <person name="Cao J.P."/>
            <person name="Eden J.S."/>
            <person name="Buchmann J."/>
            <person name="Wang W."/>
            <person name="Xu J."/>
            <person name="Holmes E.C."/>
            <person name="Zhang Y.Z."/>
        </authorList>
    </citation>
    <scope>NUCLEOTIDE SEQUENCE</scope>
    <source>
        <strain evidence="8">WHBL72681</strain>
    </source>
</reference>
<comment type="similarity">
    <text evidence="1">Belongs to the nodaviridae RNA polymerase family.</text>
</comment>
<dbReference type="GO" id="GO:0003968">
    <property type="term" value="F:RNA-directed RNA polymerase activity"/>
    <property type="evidence" value="ECO:0007669"/>
    <property type="project" value="InterPro"/>
</dbReference>